<keyword evidence="2" id="KW-1003">Cell membrane</keyword>
<dbReference type="NCBIfam" id="TIGR00786">
    <property type="entry name" value="dctM"/>
    <property type="match status" value="1"/>
</dbReference>
<reference evidence="9 10" key="1">
    <citation type="journal article" date="2021" name="Sci. Rep.">
        <title>The distribution of antibiotic resistance genes in chicken gut microbiota commensals.</title>
        <authorList>
            <person name="Juricova H."/>
            <person name="Matiasovicova J."/>
            <person name="Kubasova T."/>
            <person name="Cejkova D."/>
            <person name="Rychlik I."/>
        </authorList>
    </citation>
    <scope>NUCLEOTIDE SEQUENCE [LARGE SCALE GENOMIC DNA]</scope>
    <source>
        <strain evidence="9 10">An411</strain>
    </source>
</reference>
<keyword evidence="4 7" id="KW-0812">Transmembrane</keyword>
<feature type="transmembrane region" description="Helical" evidence="7">
    <location>
        <begin position="279"/>
        <end position="301"/>
    </location>
</feature>
<organism evidence="9 10">
    <name type="scientific">Oscillibacter valericigenes</name>
    <dbReference type="NCBI Taxonomy" id="351091"/>
    <lineage>
        <taxon>Bacteria</taxon>
        <taxon>Bacillati</taxon>
        <taxon>Bacillota</taxon>
        <taxon>Clostridia</taxon>
        <taxon>Eubacteriales</taxon>
        <taxon>Oscillospiraceae</taxon>
        <taxon>Oscillibacter</taxon>
    </lineage>
</organism>
<evidence type="ECO:0000256" key="6">
    <source>
        <dbReference type="ARBA" id="ARBA00023136"/>
    </source>
</evidence>
<dbReference type="InterPro" id="IPR010656">
    <property type="entry name" value="DctM"/>
</dbReference>
<name>A0ABS2FYH5_9FIRM</name>
<evidence type="ECO:0000256" key="4">
    <source>
        <dbReference type="ARBA" id="ARBA00022692"/>
    </source>
</evidence>
<evidence type="ECO:0000256" key="2">
    <source>
        <dbReference type="ARBA" id="ARBA00022475"/>
    </source>
</evidence>
<feature type="transmembrane region" description="Helical" evidence="7">
    <location>
        <begin position="52"/>
        <end position="72"/>
    </location>
</feature>
<dbReference type="RefSeq" id="WP_204805330.1">
    <property type="nucleotide sequence ID" value="NZ_JACSNX010000024.1"/>
</dbReference>
<keyword evidence="5 7" id="KW-1133">Transmembrane helix</keyword>
<feature type="transmembrane region" description="Helical" evidence="7">
    <location>
        <begin position="224"/>
        <end position="242"/>
    </location>
</feature>
<feature type="transmembrane region" description="Helical" evidence="7">
    <location>
        <begin position="84"/>
        <end position="109"/>
    </location>
</feature>
<dbReference type="Proteomes" id="UP000719500">
    <property type="component" value="Unassembled WGS sequence"/>
</dbReference>
<comment type="subcellular location">
    <subcellularLocation>
        <location evidence="1">Cell inner membrane</location>
        <topology evidence="1">Multi-pass membrane protein</topology>
    </subcellularLocation>
</comment>
<sequence length="430" mass="45572">MSLVLFFGVLAILLVLTVPICVSFAFATLLPSLVNSDFPYTADAAIRSMVSGLNNFPLLAIPLFIIAGVIMAKGKISERLFNVFSYFIGNKTAGLPCAVTITCLFYGAISGSGPATTAAVGSMCIPLLTSVGYDLTFATALVAVSGGLGIIIPPSIPYIMYCNAAGTSISELFLAGFLPGVLIALCLMIYSYIYCKIHGEDKAKLNAQWQELRSRGLGTVLKEGFWALLSPVIILGGIYGGICSPTEAATISIFYSLIISLFVYRTIKIRDLPKILLEGVHSYAPILIILSAAVAFARVITLMNVASVVSEAVLSAISSKVVILLLINVLLLFVGMIMDTGPAILVFTPVLLPVTEALGVDPIHFGIIMCVNLAIGFVTPPMGANLFVASNLSKVSVIEIAKKAVPFILAFLVALMLITFIPEISLFLVK</sequence>
<dbReference type="EMBL" id="JACSNX010000024">
    <property type="protein sequence ID" value="MBM6852145.1"/>
    <property type="molecule type" value="Genomic_DNA"/>
</dbReference>
<proteinExistence type="predicted"/>
<dbReference type="Pfam" id="PF06808">
    <property type="entry name" value="DctM"/>
    <property type="match status" value="1"/>
</dbReference>
<feature type="transmembrane region" description="Helical" evidence="7">
    <location>
        <begin position="140"/>
        <end position="160"/>
    </location>
</feature>
<evidence type="ECO:0000259" key="8">
    <source>
        <dbReference type="Pfam" id="PF06808"/>
    </source>
</evidence>
<feature type="transmembrane region" description="Helical" evidence="7">
    <location>
        <begin position="363"/>
        <end position="384"/>
    </location>
</feature>
<keyword evidence="3" id="KW-0997">Cell inner membrane</keyword>
<evidence type="ECO:0000313" key="9">
    <source>
        <dbReference type="EMBL" id="MBM6852145.1"/>
    </source>
</evidence>
<dbReference type="PANTHER" id="PTHR33362:SF2">
    <property type="entry name" value="TRAP TRANSPORTER LARGE PERMEASE PROTEIN"/>
    <property type="match status" value="1"/>
</dbReference>
<dbReference type="InterPro" id="IPR004681">
    <property type="entry name" value="TRAP_DctM"/>
</dbReference>
<evidence type="ECO:0000313" key="10">
    <source>
        <dbReference type="Proteomes" id="UP000719500"/>
    </source>
</evidence>
<accession>A0ABS2FYH5</accession>
<gene>
    <name evidence="9" type="ORF">H9X91_11910</name>
</gene>
<evidence type="ECO:0000256" key="1">
    <source>
        <dbReference type="ARBA" id="ARBA00004429"/>
    </source>
</evidence>
<keyword evidence="10" id="KW-1185">Reference proteome</keyword>
<evidence type="ECO:0000256" key="5">
    <source>
        <dbReference type="ARBA" id="ARBA00022989"/>
    </source>
</evidence>
<dbReference type="PIRSF" id="PIRSF006066">
    <property type="entry name" value="HI0050"/>
    <property type="match status" value="1"/>
</dbReference>
<feature type="transmembrane region" description="Helical" evidence="7">
    <location>
        <begin position="321"/>
        <end position="351"/>
    </location>
</feature>
<dbReference type="PANTHER" id="PTHR33362">
    <property type="entry name" value="SIALIC ACID TRAP TRANSPORTER PERMEASE PROTEIN SIAT-RELATED"/>
    <property type="match status" value="1"/>
</dbReference>
<keyword evidence="6 7" id="KW-0472">Membrane</keyword>
<feature type="transmembrane region" description="Helical" evidence="7">
    <location>
        <begin position="404"/>
        <end position="429"/>
    </location>
</feature>
<feature type="domain" description="TRAP C4-dicarboxylate transport system permease DctM subunit" evidence="8">
    <location>
        <begin position="7"/>
        <end position="424"/>
    </location>
</feature>
<evidence type="ECO:0000256" key="3">
    <source>
        <dbReference type="ARBA" id="ARBA00022519"/>
    </source>
</evidence>
<protein>
    <submittedName>
        <fullName evidence="9">TRAP transporter large permease</fullName>
    </submittedName>
</protein>
<feature type="transmembrane region" description="Helical" evidence="7">
    <location>
        <begin position="172"/>
        <end position="195"/>
    </location>
</feature>
<evidence type="ECO:0000256" key="7">
    <source>
        <dbReference type="SAM" id="Phobius"/>
    </source>
</evidence>
<comment type="caution">
    <text evidence="9">The sequence shown here is derived from an EMBL/GenBank/DDBJ whole genome shotgun (WGS) entry which is preliminary data.</text>
</comment>
<feature type="transmembrane region" description="Helical" evidence="7">
    <location>
        <begin position="248"/>
        <end position="267"/>
    </location>
</feature>
<feature type="transmembrane region" description="Helical" evidence="7">
    <location>
        <begin position="115"/>
        <end position="133"/>
    </location>
</feature>